<sequence>MIAADTKQNQKIRKVDDSKSLFMDLCLQSGNLFLQNQGNYRGQIGQNKLSFFVFLDKIKCHFSKITNC</sequence>
<proteinExistence type="predicted"/>
<dbReference type="HOGENOM" id="CLU_2792454_0_0_9"/>
<dbReference type="EMBL" id="ACBY02000023">
    <property type="protein sequence ID" value="EFB75870.1"/>
    <property type="molecule type" value="Genomic_DNA"/>
</dbReference>
<reference evidence="1" key="1">
    <citation type="submission" date="2009-12" db="EMBL/GenBank/DDBJ databases">
        <authorList>
            <person name="Weinstock G."/>
            <person name="Sodergren E."/>
            <person name="Clifton S."/>
            <person name="Fulton L."/>
            <person name="Fulton B."/>
            <person name="Courtney L."/>
            <person name="Fronick C."/>
            <person name="Harrison M."/>
            <person name="Strong C."/>
            <person name="Farmer C."/>
            <person name="Delahaunty K."/>
            <person name="Markovic C."/>
            <person name="Hall O."/>
            <person name="Minx P."/>
            <person name="Tomlinson C."/>
            <person name="Mitreva M."/>
            <person name="Nelson J."/>
            <person name="Hou S."/>
            <person name="Wollam A."/>
            <person name="Pepin K.H."/>
            <person name="Johnson M."/>
            <person name="Bhonagiri V."/>
            <person name="Nash W.E."/>
            <person name="Warren W."/>
            <person name="Chinwalla A."/>
            <person name="Mardis E.R."/>
            <person name="Wilson R.K."/>
        </authorList>
    </citation>
    <scope>NUCLEOTIDE SEQUENCE [LARGE SCALE GENOMIC DNA]</scope>
    <source>
        <strain evidence="1">DSM 15176</strain>
    </source>
</reference>
<keyword evidence="2" id="KW-1185">Reference proteome</keyword>
<gene>
    <name evidence="1" type="ORF">SUBVAR_05649</name>
</gene>
<dbReference type="Proteomes" id="UP000003438">
    <property type="component" value="Unassembled WGS sequence"/>
</dbReference>
<evidence type="ECO:0000313" key="2">
    <source>
        <dbReference type="Proteomes" id="UP000003438"/>
    </source>
</evidence>
<accession>D1PMT5</accession>
<dbReference type="AlphaFoldDB" id="D1PMT5"/>
<name>D1PMT5_9FIRM</name>
<dbReference type="STRING" id="411471.SUBVAR_05649"/>
<comment type="caution">
    <text evidence="1">The sequence shown here is derived from an EMBL/GenBank/DDBJ whole genome shotgun (WGS) entry which is preliminary data.</text>
</comment>
<protein>
    <submittedName>
        <fullName evidence="1">Uncharacterized protein</fullName>
    </submittedName>
</protein>
<organism evidence="1 2">
    <name type="scientific">Subdoligranulum variabile DSM 15176</name>
    <dbReference type="NCBI Taxonomy" id="411471"/>
    <lineage>
        <taxon>Bacteria</taxon>
        <taxon>Bacillati</taxon>
        <taxon>Bacillota</taxon>
        <taxon>Clostridia</taxon>
        <taxon>Eubacteriales</taxon>
        <taxon>Oscillospiraceae</taxon>
        <taxon>Subdoligranulum</taxon>
    </lineage>
</organism>
<evidence type="ECO:0000313" key="1">
    <source>
        <dbReference type="EMBL" id="EFB75870.1"/>
    </source>
</evidence>